<evidence type="ECO:0000313" key="1">
    <source>
        <dbReference type="EMBL" id="AVP87399.1"/>
    </source>
</evidence>
<keyword evidence="2" id="KW-1185">Reference proteome</keyword>
<evidence type="ECO:0000313" key="2">
    <source>
        <dbReference type="Proteomes" id="UP000241762"/>
    </source>
</evidence>
<organism evidence="1 2">
    <name type="scientific">Candidatus Phycorickettsia trachydisci</name>
    <dbReference type="NCBI Taxonomy" id="2115978"/>
    <lineage>
        <taxon>Bacteria</taxon>
        <taxon>Pseudomonadati</taxon>
        <taxon>Pseudomonadota</taxon>
        <taxon>Alphaproteobacteria</taxon>
        <taxon>Rickettsiales</taxon>
        <taxon>Rickettsiaceae</taxon>
        <taxon>Candidatus Phycorickettsia</taxon>
    </lineage>
</organism>
<proteinExistence type="predicted"/>
<reference evidence="1 2" key="1">
    <citation type="submission" date="2018-03" db="EMBL/GenBank/DDBJ databases">
        <title>A gene transfer event suggests a long-term partnership between eustigmatophyte algae and a novel lineage of endosymbiotic bacteria.</title>
        <authorList>
            <person name="Yurchenko T."/>
            <person name="Sevcikova T."/>
            <person name="Pribyl P."/>
            <person name="El Karkouri K."/>
            <person name="Klimes V."/>
            <person name="Amaral R."/>
            <person name="Zbrankova V."/>
            <person name="Kim E."/>
            <person name="Raoult D."/>
            <person name="Santos L.M.A."/>
            <person name="Elias M."/>
        </authorList>
    </citation>
    <scope>NUCLEOTIDE SEQUENCE [LARGE SCALE GENOMIC DNA]</scope>
    <source>
        <strain evidence="1">CCALA 838</strain>
    </source>
</reference>
<dbReference type="EMBL" id="CP027845">
    <property type="protein sequence ID" value="AVP87399.1"/>
    <property type="molecule type" value="Genomic_DNA"/>
</dbReference>
<dbReference type="RefSeq" id="WP_106874263.1">
    <property type="nucleotide sequence ID" value="NZ_CP027845.1"/>
</dbReference>
<accession>A0A2P1P802</accession>
<sequence>MDNIDNTDVGTTTTKFWNNKLKDALMEYDPKGAEEALERGANPNDGTLVRPFCRSFLDAAIMRLNKDIIKLAADQLQIKEQIVEEKAKQIITILLDYGADISILHPYTLMSQAVILKECADYLAPEKEWEVLKQLSRKLFENRNQINLEIKNKIIEKFVDKLKDPQAISLEDMQLIQIIYLNFSEDSKVSTLYSDLTNLKFLTKITLPTISAIVNKDEPLSEPHKIMQKLATHRELISQVLSYFDPEDTGSVLATIHPGERLTNLDEQLKKVRPEDKKKLIQTLLEPIIRSMTNAVKQEVQSKLDANTITPADLKALEIAKEFDYFDPELTQLNCKLSGLHLKTDIVTSDELEG</sequence>
<dbReference type="Proteomes" id="UP000241762">
    <property type="component" value="Chromosome"/>
</dbReference>
<protein>
    <submittedName>
        <fullName evidence="1">Uncharacterized protein</fullName>
    </submittedName>
</protein>
<name>A0A2P1P802_9RICK</name>
<dbReference type="AlphaFoldDB" id="A0A2P1P802"/>
<dbReference type="KEGG" id="ptc:phytr_4490"/>
<gene>
    <name evidence="1" type="ORF">phytr_4490</name>
</gene>